<dbReference type="EMBL" id="JTDY01012848">
    <property type="protein sequence ID" value="KOB52224.1"/>
    <property type="molecule type" value="Genomic_DNA"/>
</dbReference>
<keyword evidence="2" id="KW-1185">Reference proteome</keyword>
<evidence type="ECO:0000313" key="2">
    <source>
        <dbReference type="Proteomes" id="UP000037510"/>
    </source>
</evidence>
<name>A0A0L7K3I4_OPEBR</name>
<dbReference type="Gene3D" id="3.30.900.10">
    <property type="entry name" value="HORMA domain"/>
    <property type="match status" value="1"/>
</dbReference>
<dbReference type="STRING" id="104452.A0A0L7K3I4"/>
<gene>
    <name evidence="1" type="ORF">OBRU01_26283</name>
</gene>
<comment type="caution">
    <text evidence="1">The sequence shown here is derived from an EMBL/GenBank/DDBJ whole genome shotgun (WGS) entry which is preliminary data.</text>
</comment>
<protein>
    <submittedName>
        <fullName evidence="1">Mad2</fullName>
    </submittedName>
</protein>
<dbReference type="InterPro" id="IPR036570">
    <property type="entry name" value="HORMA_dom_sf"/>
</dbReference>
<sequence length="156" mass="17617">MVLAYDLPMTVLFDIDNISAGLRRRCSTLFMVLAYDLPMTVFFDIDNISAGLRRCSTLFMVLAYDLPMTVLFDIDNISAGLRRRCSTLFMVLAYDLPMTVLCSFDVLVHAKTDCDVPDQWAEAEPIAIVNAQNVQLKSFSTNLHKMETVVSYKLVD</sequence>
<reference evidence="1 2" key="1">
    <citation type="journal article" date="2015" name="Genome Biol. Evol.">
        <title>The genome of winter moth (Operophtera brumata) provides a genomic perspective on sexual dimorphism and phenology.</title>
        <authorList>
            <person name="Derks M.F."/>
            <person name="Smit S."/>
            <person name="Salis L."/>
            <person name="Schijlen E."/>
            <person name="Bossers A."/>
            <person name="Mateman C."/>
            <person name="Pijl A.S."/>
            <person name="de Ridder D."/>
            <person name="Groenen M.A."/>
            <person name="Visser M.E."/>
            <person name="Megens H.J."/>
        </authorList>
    </citation>
    <scope>NUCLEOTIDE SEQUENCE [LARGE SCALE GENOMIC DNA]</scope>
    <source>
        <strain evidence="1">WM2013NL</strain>
        <tissue evidence="1">Head and thorax</tissue>
    </source>
</reference>
<accession>A0A0L7K3I4</accession>
<dbReference type="SUPFAM" id="SSF56019">
    <property type="entry name" value="The spindle assembly checkpoint protein mad2"/>
    <property type="match status" value="1"/>
</dbReference>
<organism evidence="1 2">
    <name type="scientific">Operophtera brumata</name>
    <name type="common">Winter moth</name>
    <name type="synonym">Phalaena brumata</name>
    <dbReference type="NCBI Taxonomy" id="104452"/>
    <lineage>
        <taxon>Eukaryota</taxon>
        <taxon>Metazoa</taxon>
        <taxon>Ecdysozoa</taxon>
        <taxon>Arthropoda</taxon>
        <taxon>Hexapoda</taxon>
        <taxon>Insecta</taxon>
        <taxon>Pterygota</taxon>
        <taxon>Neoptera</taxon>
        <taxon>Endopterygota</taxon>
        <taxon>Lepidoptera</taxon>
        <taxon>Glossata</taxon>
        <taxon>Ditrysia</taxon>
        <taxon>Geometroidea</taxon>
        <taxon>Geometridae</taxon>
        <taxon>Larentiinae</taxon>
        <taxon>Operophtera</taxon>
    </lineage>
</organism>
<dbReference type="Proteomes" id="UP000037510">
    <property type="component" value="Unassembled WGS sequence"/>
</dbReference>
<dbReference type="AlphaFoldDB" id="A0A0L7K3I4"/>
<evidence type="ECO:0000313" key="1">
    <source>
        <dbReference type="EMBL" id="KOB52224.1"/>
    </source>
</evidence>
<proteinExistence type="predicted"/>